<evidence type="ECO:0000313" key="3">
    <source>
        <dbReference type="Proteomes" id="UP001066276"/>
    </source>
</evidence>
<feature type="region of interest" description="Disordered" evidence="1">
    <location>
        <begin position="288"/>
        <end position="318"/>
    </location>
</feature>
<feature type="compositionally biased region" description="Polar residues" evidence="1">
    <location>
        <begin position="305"/>
        <end position="318"/>
    </location>
</feature>
<keyword evidence="3" id="KW-1185">Reference proteome</keyword>
<protein>
    <submittedName>
        <fullName evidence="2">Uncharacterized protein</fullName>
    </submittedName>
</protein>
<gene>
    <name evidence="2" type="ORF">NDU88_012125</name>
</gene>
<dbReference type="Gene3D" id="3.30.70.1820">
    <property type="entry name" value="L1 transposable element, RRM domain"/>
    <property type="match status" value="1"/>
</dbReference>
<reference evidence="2" key="1">
    <citation type="journal article" date="2022" name="bioRxiv">
        <title>Sequencing and chromosome-scale assembly of the giantPleurodeles waltlgenome.</title>
        <authorList>
            <person name="Brown T."/>
            <person name="Elewa A."/>
            <person name="Iarovenko S."/>
            <person name="Subramanian E."/>
            <person name="Araus A.J."/>
            <person name="Petzold A."/>
            <person name="Susuki M."/>
            <person name="Suzuki K.-i.T."/>
            <person name="Hayashi T."/>
            <person name="Toyoda A."/>
            <person name="Oliveira C."/>
            <person name="Osipova E."/>
            <person name="Leigh N.D."/>
            <person name="Simon A."/>
            <person name="Yun M.H."/>
        </authorList>
    </citation>
    <scope>NUCLEOTIDE SEQUENCE</scope>
    <source>
        <strain evidence="2">20211129_DDA</strain>
        <tissue evidence="2">Liver</tissue>
    </source>
</reference>
<sequence length="318" mass="35496">MSTARPVPSEVGFVSAVAGGLPHLTGLGAGAWFSRGGGLLSPLTHRACGTGVTLEGKIETVAVEVNLLRTDFRKVSDKVKVVEGFIVDLQMELGTLRKQMAQVTSTVGMLEAKLENSEGRSRWNNMRLLGFLEQAEGSTMKGVIERWIRDVLQPEGLSRVFVVEDAHRALVAPPRPGAPPRAIIAHLMNYKDRDCILWTAYETDRAVFKNCKISIYPDYRNKVHTFRKGFLEVKAKLPAMNIRYILLYQAHLKVISGGKLHFFDHPEEFWRWLELWDKVGPVPCGTARTSGLDGTDWRGRGEGQKQVTEQQGDTLQQN</sequence>
<evidence type="ECO:0000313" key="2">
    <source>
        <dbReference type="EMBL" id="KAJ1145842.1"/>
    </source>
</evidence>
<organism evidence="2 3">
    <name type="scientific">Pleurodeles waltl</name>
    <name type="common">Iberian ribbed newt</name>
    <dbReference type="NCBI Taxonomy" id="8319"/>
    <lineage>
        <taxon>Eukaryota</taxon>
        <taxon>Metazoa</taxon>
        <taxon>Chordata</taxon>
        <taxon>Craniata</taxon>
        <taxon>Vertebrata</taxon>
        <taxon>Euteleostomi</taxon>
        <taxon>Amphibia</taxon>
        <taxon>Batrachia</taxon>
        <taxon>Caudata</taxon>
        <taxon>Salamandroidea</taxon>
        <taxon>Salamandridae</taxon>
        <taxon>Pleurodelinae</taxon>
        <taxon>Pleurodeles</taxon>
    </lineage>
</organism>
<dbReference type="AlphaFoldDB" id="A0AAV7QZ96"/>
<dbReference type="EMBL" id="JANPWB010000010">
    <property type="protein sequence ID" value="KAJ1145842.1"/>
    <property type="molecule type" value="Genomic_DNA"/>
</dbReference>
<accession>A0AAV7QZ96</accession>
<dbReference type="InterPro" id="IPR004244">
    <property type="entry name" value="Transposase_22"/>
</dbReference>
<proteinExistence type="predicted"/>
<dbReference type="PANTHER" id="PTHR11505">
    <property type="entry name" value="L1 TRANSPOSABLE ELEMENT-RELATED"/>
    <property type="match status" value="1"/>
</dbReference>
<evidence type="ECO:0000256" key="1">
    <source>
        <dbReference type="SAM" id="MobiDB-lite"/>
    </source>
</evidence>
<dbReference type="Proteomes" id="UP001066276">
    <property type="component" value="Chromosome 6"/>
</dbReference>
<name>A0AAV7QZ96_PLEWA</name>
<comment type="caution">
    <text evidence="2">The sequence shown here is derived from an EMBL/GenBank/DDBJ whole genome shotgun (WGS) entry which is preliminary data.</text>
</comment>